<keyword evidence="4 10" id="KW-0813">Transport</keyword>
<protein>
    <recommendedName>
        <fullName evidence="10">ATP synthase gamma chain</fullName>
    </recommendedName>
    <alternativeName>
        <fullName evidence="10">ATP synthase F1 sector gamma subunit</fullName>
    </alternativeName>
    <alternativeName>
        <fullName evidence="10">F-ATPase gamma subunit</fullName>
    </alternativeName>
</protein>
<evidence type="ECO:0000256" key="3">
    <source>
        <dbReference type="ARBA" id="ARBA00007681"/>
    </source>
</evidence>
<dbReference type="PRINTS" id="PR00126">
    <property type="entry name" value="ATPASEGAMMA"/>
</dbReference>
<evidence type="ECO:0000256" key="8">
    <source>
        <dbReference type="ARBA" id="ARBA00023196"/>
    </source>
</evidence>
<dbReference type="RefSeq" id="WP_156682945.1">
    <property type="nucleotide sequence ID" value="NZ_CABWIB010000001.1"/>
</dbReference>
<keyword evidence="8 10" id="KW-0139">CF(1)</keyword>
<evidence type="ECO:0000256" key="1">
    <source>
        <dbReference type="ARBA" id="ARBA00003456"/>
    </source>
</evidence>
<evidence type="ECO:0000256" key="6">
    <source>
        <dbReference type="ARBA" id="ARBA00023065"/>
    </source>
</evidence>
<gene>
    <name evidence="10" type="primary">atpG</name>
    <name evidence="11" type="ORF">OMES3154_00152</name>
</gene>
<keyword evidence="7 10" id="KW-0472">Membrane</keyword>
<comment type="subunit">
    <text evidence="10">F-type ATPases have 2 components, CF(1) - the catalytic core - and CF(0) - the membrane proton channel. CF(1) has five subunits: alpha(3), beta(3), gamma(1), delta(1), epsilon(1). CF(0) has three main subunits: a, b and c.</text>
</comment>
<proteinExistence type="inferred from homology"/>
<keyword evidence="9 10" id="KW-0066">ATP synthesis</keyword>
<dbReference type="InterPro" id="IPR000131">
    <property type="entry name" value="ATP_synth_F1_gsu"/>
</dbReference>
<keyword evidence="6 10" id="KW-0406">Ion transport</keyword>
<organism evidence="11 12">
    <name type="scientific">Oceanivirga miroungae</name>
    <dbReference type="NCBI Taxonomy" id="1130046"/>
    <lineage>
        <taxon>Bacteria</taxon>
        <taxon>Fusobacteriati</taxon>
        <taxon>Fusobacteriota</taxon>
        <taxon>Fusobacteriia</taxon>
        <taxon>Fusobacteriales</taxon>
        <taxon>Leptotrichiaceae</taxon>
        <taxon>Oceanivirga</taxon>
    </lineage>
</organism>
<evidence type="ECO:0000256" key="2">
    <source>
        <dbReference type="ARBA" id="ARBA00004170"/>
    </source>
</evidence>
<comment type="function">
    <text evidence="1 10">Produces ATP from ADP in the presence of a proton gradient across the membrane. The gamma chain is believed to be important in regulating ATPase activity and the flow of protons through the CF(0) complex.</text>
</comment>
<dbReference type="SUPFAM" id="SSF52943">
    <property type="entry name" value="ATP synthase (F1-ATPase), gamma subunit"/>
    <property type="match status" value="1"/>
</dbReference>
<dbReference type="FunFam" id="3.40.1380.10:FF:000006">
    <property type="entry name" value="ATP synthase gamma chain"/>
    <property type="match status" value="1"/>
</dbReference>
<dbReference type="GO" id="GO:0042777">
    <property type="term" value="P:proton motive force-driven plasma membrane ATP synthesis"/>
    <property type="evidence" value="ECO:0007669"/>
    <property type="project" value="UniProtKB-UniRule"/>
</dbReference>
<reference evidence="11 12" key="1">
    <citation type="submission" date="2019-10" db="EMBL/GenBank/DDBJ databases">
        <authorList>
            <person name="Blom J."/>
        </authorList>
    </citation>
    <scope>NUCLEOTIDE SEQUENCE [LARGE SCALE GENOMIC DNA]</scope>
    <source>
        <strain evidence="11 12">ES3154-GLU</strain>
    </source>
</reference>
<keyword evidence="12" id="KW-1185">Reference proteome</keyword>
<name>A0A6I8MBN3_9FUSO</name>
<comment type="similarity">
    <text evidence="3 10">Belongs to the ATPase gamma chain family.</text>
</comment>
<dbReference type="GO" id="GO:0005524">
    <property type="term" value="F:ATP binding"/>
    <property type="evidence" value="ECO:0007669"/>
    <property type="project" value="UniProtKB-UniRule"/>
</dbReference>
<dbReference type="Gene3D" id="3.40.1380.10">
    <property type="match status" value="1"/>
</dbReference>
<evidence type="ECO:0000256" key="10">
    <source>
        <dbReference type="HAMAP-Rule" id="MF_00815"/>
    </source>
</evidence>
<dbReference type="InterPro" id="IPR035968">
    <property type="entry name" value="ATP_synth_F1_ATPase_gsu"/>
</dbReference>
<evidence type="ECO:0000256" key="4">
    <source>
        <dbReference type="ARBA" id="ARBA00022448"/>
    </source>
</evidence>
<dbReference type="PROSITE" id="PS00153">
    <property type="entry name" value="ATPASE_GAMMA"/>
    <property type="match status" value="1"/>
</dbReference>
<dbReference type="Proteomes" id="UP000419017">
    <property type="component" value="Unassembled WGS sequence"/>
</dbReference>
<evidence type="ECO:0000313" key="11">
    <source>
        <dbReference type="EMBL" id="VWL84895.1"/>
    </source>
</evidence>
<keyword evidence="10" id="KW-1003">Cell membrane</keyword>
<dbReference type="EMBL" id="CABWIB010000001">
    <property type="protein sequence ID" value="VWL84895.1"/>
    <property type="molecule type" value="Genomic_DNA"/>
</dbReference>
<keyword evidence="5 10" id="KW-0375">Hydrogen ion transport</keyword>
<evidence type="ECO:0000256" key="9">
    <source>
        <dbReference type="ARBA" id="ARBA00023310"/>
    </source>
</evidence>
<dbReference type="GO" id="GO:0045259">
    <property type="term" value="C:proton-transporting ATP synthase complex"/>
    <property type="evidence" value="ECO:0007669"/>
    <property type="project" value="UniProtKB-KW"/>
</dbReference>
<evidence type="ECO:0000256" key="5">
    <source>
        <dbReference type="ARBA" id="ARBA00022781"/>
    </source>
</evidence>
<dbReference type="HAMAP" id="MF_00815">
    <property type="entry name" value="ATP_synth_gamma_bact"/>
    <property type="match status" value="1"/>
</dbReference>
<dbReference type="PANTHER" id="PTHR11693">
    <property type="entry name" value="ATP SYNTHASE GAMMA CHAIN"/>
    <property type="match status" value="1"/>
</dbReference>
<dbReference type="Gene3D" id="1.10.287.80">
    <property type="entry name" value="ATP synthase, gamma subunit, helix hairpin domain"/>
    <property type="match status" value="1"/>
</dbReference>
<dbReference type="CDD" id="cd12151">
    <property type="entry name" value="F1-ATPase_gamma"/>
    <property type="match status" value="1"/>
</dbReference>
<dbReference type="Pfam" id="PF00231">
    <property type="entry name" value="ATP-synt"/>
    <property type="match status" value="1"/>
</dbReference>
<accession>A0A6I8MBN3</accession>
<sequence length="289" mass="32900">MASNTKEIKERIGSIKNSRQITSAMNVVSTTKFKKYQALTLKSRAYSKALDDAFENIIGSVSAKSHVLFSGKKEVKKVGLIVMTSDRGLCGSFNSNTLKKMEKYINRFSKKGVKVSVITIGKKARDYCSERGIFVDSEYTQLIPETMFEKAKTISEDIVNNYLEDKYDEVYLIYSKFVSVIQYDLLDEKILPFERDLEDKSYTYIFEPTEEDVLVEFIPKMLNIKLYQALLENTASEHSARMTAMKNASDNADDLIKKLTLQYNRVRQAKITQEINEIVAGATAQTGRD</sequence>
<comment type="subcellular location">
    <subcellularLocation>
        <location evidence="10">Cell membrane</location>
        <topology evidence="10">Peripheral membrane protein</topology>
    </subcellularLocation>
    <subcellularLocation>
        <location evidence="2">Membrane</location>
        <topology evidence="2">Peripheral membrane protein</topology>
    </subcellularLocation>
</comment>
<dbReference type="InterPro" id="IPR023632">
    <property type="entry name" value="ATP_synth_F1_gsu_CS"/>
</dbReference>
<dbReference type="GO" id="GO:0046933">
    <property type="term" value="F:proton-transporting ATP synthase activity, rotational mechanism"/>
    <property type="evidence" value="ECO:0007669"/>
    <property type="project" value="UniProtKB-UniRule"/>
</dbReference>
<dbReference type="PANTHER" id="PTHR11693:SF22">
    <property type="entry name" value="ATP SYNTHASE SUBUNIT GAMMA, MITOCHONDRIAL"/>
    <property type="match status" value="1"/>
</dbReference>
<dbReference type="NCBIfam" id="TIGR01146">
    <property type="entry name" value="ATPsyn_F1gamma"/>
    <property type="match status" value="1"/>
</dbReference>
<evidence type="ECO:0000256" key="7">
    <source>
        <dbReference type="ARBA" id="ARBA00023136"/>
    </source>
</evidence>
<evidence type="ECO:0000313" key="12">
    <source>
        <dbReference type="Proteomes" id="UP000419017"/>
    </source>
</evidence>
<dbReference type="AlphaFoldDB" id="A0A6I8MBN3"/>
<dbReference type="GO" id="GO:0005886">
    <property type="term" value="C:plasma membrane"/>
    <property type="evidence" value="ECO:0007669"/>
    <property type="project" value="UniProtKB-SubCell"/>
</dbReference>